<keyword evidence="3" id="KW-1185">Reference proteome</keyword>
<gene>
    <name evidence="2" type="ORF">O3M35_009654</name>
</gene>
<sequence>MKKLAIEETFPRNDIGKNIICNRMKSHYKRIYRAKAKVDTNLPKPEKNSVPLSQEICDIVNRNYYCYRQLPKHRKCLKELEEQGFHFKPIILNSNAESKLKTLDVYHPPVKTPRSTKSRQSVQSVPDKLDEENEEVIEEVNPSESEEIKETEEQKTAAVKEPAVVKKEICVQTEYIPKQKIKKEPSYRPRSSRALNFLRDITDDVLSKGVYTDESLEGIFNYHETMLNEIDRLRDEVGIRRPGLRTSTHSDEEALEALDSLELDPNIKEDIITSLRLGSRESYHNAVIESQSSSSDSLTPVIKNNIETEEDLVKEEQLELKQQHQEPLSKISEQDGYEEEKEIADNIDDKEGTSTASEVSDIEEVEYNDDEEKSIGNHENYVDDDGNDEEKEEEEVEAEEKEGENDDEEKEGEDDDEVNQSEDEAEEENKKNENISYNDSIKSLTHTLSVIKEESLKELSVKSEQSLKDKSSEKINIKNNDNKNINKQIESISTEQINTEVMNESNDESENDEQESKTEKSQNNISNLSRNNSSSDMSSIHTEPSLDF</sequence>
<feature type="compositionally biased region" description="Basic and acidic residues" evidence="1">
    <location>
        <begin position="458"/>
        <end position="476"/>
    </location>
</feature>
<dbReference type="Proteomes" id="UP001461498">
    <property type="component" value="Unassembled WGS sequence"/>
</dbReference>
<protein>
    <submittedName>
        <fullName evidence="2">Uncharacterized protein</fullName>
    </submittedName>
</protein>
<evidence type="ECO:0000313" key="3">
    <source>
        <dbReference type="Proteomes" id="UP001461498"/>
    </source>
</evidence>
<proteinExistence type="predicted"/>
<feature type="compositionally biased region" description="Low complexity" evidence="1">
    <location>
        <begin position="477"/>
        <end position="490"/>
    </location>
</feature>
<comment type="caution">
    <text evidence="2">The sequence shown here is derived from an EMBL/GenBank/DDBJ whole genome shotgun (WGS) entry which is preliminary data.</text>
</comment>
<feature type="compositionally biased region" description="Acidic residues" evidence="1">
    <location>
        <begin position="360"/>
        <end position="372"/>
    </location>
</feature>
<evidence type="ECO:0000256" key="1">
    <source>
        <dbReference type="SAM" id="MobiDB-lite"/>
    </source>
</evidence>
<accession>A0AAW1D573</accession>
<feature type="compositionally biased region" description="Acidic residues" evidence="1">
    <location>
        <begin position="382"/>
        <end position="427"/>
    </location>
</feature>
<reference evidence="2 3" key="1">
    <citation type="submission" date="2022-12" db="EMBL/GenBank/DDBJ databases">
        <title>Chromosome-level genome assembly of true bugs.</title>
        <authorList>
            <person name="Ma L."/>
            <person name="Li H."/>
        </authorList>
    </citation>
    <scope>NUCLEOTIDE SEQUENCE [LARGE SCALE GENOMIC DNA]</scope>
    <source>
        <strain evidence="2">Lab_2022b</strain>
    </source>
</reference>
<dbReference type="AlphaFoldDB" id="A0AAW1D573"/>
<evidence type="ECO:0000313" key="2">
    <source>
        <dbReference type="EMBL" id="KAK9505652.1"/>
    </source>
</evidence>
<name>A0AAW1D573_9HEMI</name>
<feature type="compositionally biased region" description="Basic and acidic residues" evidence="1">
    <location>
        <begin position="343"/>
        <end position="352"/>
    </location>
</feature>
<feature type="compositionally biased region" description="Polar residues" evidence="1">
    <location>
        <begin position="491"/>
        <end position="502"/>
    </location>
</feature>
<feature type="region of interest" description="Disordered" evidence="1">
    <location>
        <begin position="458"/>
        <end position="548"/>
    </location>
</feature>
<feature type="region of interest" description="Disordered" evidence="1">
    <location>
        <begin position="109"/>
        <end position="132"/>
    </location>
</feature>
<organism evidence="2 3">
    <name type="scientific">Rhynocoris fuscipes</name>
    <dbReference type="NCBI Taxonomy" id="488301"/>
    <lineage>
        <taxon>Eukaryota</taxon>
        <taxon>Metazoa</taxon>
        <taxon>Ecdysozoa</taxon>
        <taxon>Arthropoda</taxon>
        <taxon>Hexapoda</taxon>
        <taxon>Insecta</taxon>
        <taxon>Pterygota</taxon>
        <taxon>Neoptera</taxon>
        <taxon>Paraneoptera</taxon>
        <taxon>Hemiptera</taxon>
        <taxon>Heteroptera</taxon>
        <taxon>Panheteroptera</taxon>
        <taxon>Cimicomorpha</taxon>
        <taxon>Reduviidae</taxon>
        <taxon>Harpactorinae</taxon>
        <taxon>Harpactorini</taxon>
        <taxon>Rhynocoris</taxon>
    </lineage>
</organism>
<feature type="region of interest" description="Disordered" evidence="1">
    <location>
        <begin position="317"/>
        <end position="439"/>
    </location>
</feature>
<dbReference type="EMBL" id="JAPXFL010000006">
    <property type="protein sequence ID" value="KAK9505652.1"/>
    <property type="molecule type" value="Genomic_DNA"/>
</dbReference>
<feature type="compositionally biased region" description="Polar residues" evidence="1">
    <location>
        <begin position="113"/>
        <end position="124"/>
    </location>
</feature>
<feature type="compositionally biased region" description="Low complexity" evidence="1">
    <location>
        <begin position="521"/>
        <end position="539"/>
    </location>
</feature>